<dbReference type="Proteomes" id="UP001221757">
    <property type="component" value="Unassembled WGS sequence"/>
</dbReference>
<gene>
    <name evidence="1" type="ORF">B0H17DRAFT_1140874</name>
</gene>
<proteinExistence type="predicted"/>
<dbReference type="AlphaFoldDB" id="A0AAD7G9N9"/>
<comment type="caution">
    <text evidence="1">The sequence shown here is derived from an EMBL/GenBank/DDBJ whole genome shotgun (WGS) entry which is preliminary data.</text>
</comment>
<evidence type="ECO:0000313" key="2">
    <source>
        <dbReference type="Proteomes" id="UP001221757"/>
    </source>
</evidence>
<dbReference type="EMBL" id="JARKIE010000161">
    <property type="protein sequence ID" value="KAJ7673540.1"/>
    <property type="molecule type" value="Genomic_DNA"/>
</dbReference>
<sequence>MGKQVQTNRGNIGSDQVEQTIIEIRPRYLRIQENNSDGGQFGRLDHRTQFGSIFDRARSSLLTHPLQQCFKPVVHAKLVKNAPAAYWFYFDNPKPVPASKTMSVTSAPAKKGTAPVPAKKPMSMKCKEDTYRSSKMCLPPPLCHPHLHVDPPPPSYSFLPGLESICQDVLAPFHALDRYRENRSSLKHYLDSLYGVGGATTTTKRDVLE</sequence>
<organism evidence="1 2">
    <name type="scientific">Mycena rosella</name>
    <name type="common">Pink bonnet</name>
    <name type="synonym">Agaricus rosellus</name>
    <dbReference type="NCBI Taxonomy" id="1033263"/>
    <lineage>
        <taxon>Eukaryota</taxon>
        <taxon>Fungi</taxon>
        <taxon>Dikarya</taxon>
        <taxon>Basidiomycota</taxon>
        <taxon>Agaricomycotina</taxon>
        <taxon>Agaricomycetes</taxon>
        <taxon>Agaricomycetidae</taxon>
        <taxon>Agaricales</taxon>
        <taxon>Marasmiineae</taxon>
        <taxon>Mycenaceae</taxon>
        <taxon>Mycena</taxon>
    </lineage>
</organism>
<evidence type="ECO:0000313" key="1">
    <source>
        <dbReference type="EMBL" id="KAJ7673540.1"/>
    </source>
</evidence>
<protein>
    <submittedName>
        <fullName evidence="1">Uncharacterized protein</fullName>
    </submittedName>
</protein>
<name>A0AAD7G9N9_MYCRO</name>
<accession>A0AAD7G9N9</accession>
<reference evidence="1" key="1">
    <citation type="submission" date="2023-03" db="EMBL/GenBank/DDBJ databases">
        <title>Massive genome expansion in bonnet fungi (Mycena s.s.) driven by repeated elements and novel gene families across ecological guilds.</title>
        <authorList>
            <consortium name="Lawrence Berkeley National Laboratory"/>
            <person name="Harder C.B."/>
            <person name="Miyauchi S."/>
            <person name="Viragh M."/>
            <person name="Kuo A."/>
            <person name="Thoen E."/>
            <person name="Andreopoulos B."/>
            <person name="Lu D."/>
            <person name="Skrede I."/>
            <person name="Drula E."/>
            <person name="Henrissat B."/>
            <person name="Morin E."/>
            <person name="Kohler A."/>
            <person name="Barry K."/>
            <person name="LaButti K."/>
            <person name="Morin E."/>
            <person name="Salamov A."/>
            <person name="Lipzen A."/>
            <person name="Mereny Z."/>
            <person name="Hegedus B."/>
            <person name="Baldrian P."/>
            <person name="Stursova M."/>
            <person name="Weitz H."/>
            <person name="Taylor A."/>
            <person name="Grigoriev I.V."/>
            <person name="Nagy L.G."/>
            <person name="Martin F."/>
            <person name="Kauserud H."/>
        </authorList>
    </citation>
    <scope>NUCLEOTIDE SEQUENCE</scope>
    <source>
        <strain evidence="1">CBHHK067</strain>
    </source>
</reference>
<keyword evidence="2" id="KW-1185">Reference proteome</keyword>